<gene>
    <name evidence="1" type="ORF">PCOR1329_LOCUS8677</name>
</gene>
<proteinExistence type="predicted"/>
<reference evidence="1" key="1">
    <citation type="submission" date="2023-10" db="EMBL/GenBank/DDBJ databases">
        <authorList>
            <person name="Chen Y."/>
            <person name="Shah S."/>
            <person name="Dougan E. K."/>
            <person name="Thang M."/>
            <person name="Chan C."/>
        </authorList>
    </citation>
    <scope>NUCLEOTIDE SEQUENCE [LARGE SCALE GENOMIC DNA]</scope>
</reference>
<evidence type="ECO:0000313" key="1">
    <source>
        <dbReference type="EMBL" id="CAK0800550.1"/>
    </source>
</evidence>
<organism evidence="1 2">
    <name type="scientific">Prorocentrum cordatum</name>
    <dbReference type="NCBI Taxonomy" id="2364126"/>
    <lineage>
        <taxon>Eukaryota</taxon>
        <taxon>Sar</taxon>
        <taxon>Alveolata</taxon>
        <taxon>Dinophyceae</taxon>
        <taxon>Prorocentrales</taxon>
        <taxon>Prorocentraceae</taxon>
        <taxon>Prorocentrum</taxon>
    </lineage>
</organism>
<name>A0ABN9Q813_9DINO</name>
<dbReference type="Proteomes" id="UP001189429">
    <property type="component" value="Unassembled WGS sequence"/>
</dbReference>
<accession>A0ABN9Q813</accession>
<keyword evidence="2" id="KW-1185">Reference proteome</keyword>
<feature type="non-terminal residue" evidence="1">
    <location>
        <position position="212"/>
    </location>
</feature>
<evidence type="ECO:0000313" key="2">
    <source>
        <dbReference type="Proteomes" id="UP001189429"/>
    </source>
</evidence>
<dbReference type="EMBL" id="CAUYUJ010002392">
    <property type="protein sequence ID" value="CAK0800550.1"/>
    <property type="molecule type" value="Genomic_DNA"/>
</dbReference>
<sequence length="212" mass="23048">MADPASSVIELYDSMSAAPSDPGVAPKTILKSNSAVSEVDFGALEHLASAIKVSHDPDIKNALQLEYAKLESLRVREAADQDTAAEAVRKADAAWRDADTTHSQEQAAALRLANAAAVKQAAARRLAQAEGVVQDGTSSRLFHLSWDESLFADAAAAEELDAAEKQHMASLETQLKEAKANLCNREEEIRCWLDRAAELRKAIEDRKLKKRK</sequence>
<protein>
    <submittedName>
        <fullName evidence="1">Uncharacterized protein</fullName>
    </submittedName>
</protein>
<comment type="caution">
    <text evidence="1">The sequence shown here is derived from an EMBL/GenBank/DDBJ whole genome shotgun (WGS) entry which is preliminary data.</text>
</comment>